<evidence type="ECO:0008006" key="4">
    <source>
        <dbReference type="Google" id="ProtNLM"/>
    </source>
</evidence>
<evidence type="ECO:0000313" key="2">
    <source>
        <dbReference type="EMBL" id="NLR80211.1"/>
    </source>
</evidence>
<protein>
    <recommendedName>
        <fullName evidence="4">Por secretion system C-terminal sorting domain-containing protein</fullName>
    </recommendedName>
</protein>
<name>A0A847SEH8_9BACT</name>
<dbReference type="Proteomes" id="UP000552864">
    <property type="component" value="Unassembled WGS sequence"/>
</dbReference>
<reference evidence="2 3" key="1">
    <citation type="submission" date="2020-04" db="EMBL/GenBank/DDBJ databases">
        <authorList>
            <person name="Yin C."/>
        </authorList>
    </citation>
    <scope>NUCLEOTIDE SEQUENCE [LARGE SCALE GENOMIC DNA]</scope>
    <source>
        <strain evidence="2 3">Ak56</strain>
    </source>
</reference>
<keyword evidence="1" id="KW-1133">Transmembrane helix</keyword>
<proteinExistence type="predicted"/>
<organism evidence="2 3">
    <name type="scientific">Chitinophaga eiseniae</name>
    <dbReference type="NCBI Taxonomy" id="634771"/>
    <lineage>
        <taxon>Bacteria</taxon>
        <taxon>Pseudomonadati</taxon>
        <taxon>Bacteroidota</taxon>
        <taxon>Chitinophagia</taxon>
        <taxon>Chitinophagales</taxon>
        <taxon>Chitinophagaceae</taxon>
        <taxon>Chitinophaga</taxon>
    </lineage>
</organism>
<dbReference type="RefSeq" id="WP_168739879.1">
    <property type="nucleotide sequence ID" value="NZ_JABAHZ010000003.1"/>
</dbReference>
<feature type="transmembrane region" description="Helical" evidence="1">
    <location>
        <begin position="35"/>
        <end position="56"/>
    </location>
</feature>
<keyword evidence="1" id="KW-0812">Transmembrane</keyword>
<sequence>MEVIIHWLIHQFGIDKYFRISHIGRPYIAMGPRRILFITGWLMITGLFLLPILSLAQTSWTGHASTSWSTSANWTAGVPSATLDAVIGDANFTGAFSPTISSAASCKSLTVGAGVNVTLTVSKNLTVAGNLVIAAGSTISQKGVTLTVNGNWTNNGTYTTTANNAKVTFAGVTQSIGGTTTTAFRSLTIGVGGTTTQNTNMTIAGTLTVNGTFIPADVATPVTTSGGGNITVSAGGILQVNASTFAGNYASTGTITLAAGSVVNYGGALVNQTIKNNLTYSTLRTSGSGIKTLGGNLNPLNSTTATAGTIEVLAGTLDLSTFTASRGTTVAGGGISLANTTSLKIGGTNTFPANYGTVSLGLTSTVEYNGTTQTVAAETYGNLTLSSGSGASVKTMASTAFTVAGNLTSTIGSGSAVSYTAASNIIVSGSVNIGASTTFSGGSFTITTGGNWVNNGTFSGGTSTVVMTGGGTSISGSGTHNFNSLTVAATNITAAASTSLNLSGNFASTAPGTFTHQTGGTVTMSGTGTSITGTGFSFENLAISGTVTAAVDIILTGNISASGTFTNTSGSVTMSGTGKTISGAGTLTFGSLIPTGTITSTASFSVNNSLNISGSFSASAGTATFTGTSVLNGTANLLNVTLNGTSLQLSANSILGIAGTYTVTAGTLNVTSFVPNTVNFNNAGAQTIPTGTFNNLTVSGGNTKTLGGTVTVNGDFTIASSTTFGGSSQSISISGNWINNGTFTQATSTVTLAGGTNTSITGATTFSTLVLNKSTSATQVTLVNNISVTTLTMTSGTMNTGANTVSITGNRSGNGIILGTIQHSHTFNLGTAYAFEGPNNTVTLTGLTTSGSITITVLPQPVADFPSGAAINREYDITVGGGITLAATTLRFHYEDAELNGNTESALTIWRNAGSSWGAYGNSASSTTANYVEFTNINPLAAFDGRYTLSSTANVVRWNGSVSTDWNTAGNWTIAQGSPSRPPGVNDIAEIGTIAFTNQPTISNSVNVKSISFGGVQAATLTLASGGSLTTQGNIGGVWSGSAAHTINVNNQTMTVNGNLGLSDGTTGHTIQLNVGNGSVTVGGSVTQSGGAGIACSGTGSLSIGGNFNYTSGTFTAGSGTVIYNGAALQSVAGLTYNHLTVNKSANSAQINSSTTVNGNLTVSSGDLSVNAATTVTGDIALSAGATANGGSAAISLSGNWNNSGTFTPSTGTVNFTGSNAQNISSTTFNNLVVNKTGGTASLTGNIVVNGNISVNAGTLGLATFAANRATQGGILTVANGSLLTVGGTANFPANYSQYQLGNTSTVNYNAAGAQTVAGGVSYGFLTLGGSGTKTQAANFTVNNDLTIGSGVTYSAGAFTTNLYGNWINSGTFSGGTGTVTLNGSSKTITGNTTFNRLTVYGSYAVAGSDITYNGLLQIITGGSYDGGSGSATVSGDLINSGSLTSNGVTTFTGTALQTIRFINALVSNSTGVINFNGNVSPVLNSTSSPTYATLNVNNTAGINPSVGWTVLVAFNISNGAIFNGGLPTHTIHGSFTNNGTVTSSGTLNFNPSSPQNIQLTGTSFSSTGTVIFGGTAAITVNGTPNSLNIVNITNTAGVTPTANWTLNADLHIAGNAIFNAGGNTFTANGNIESNGTLNGGTSTFTMTSSSGTLTGSLGTTFYNLVINGTIQTESNFNIQNNLTINGALDASIGMPTMTGSGPSVIGGTASPFNLAQLEVQKSATATVTQTRTLSLMSTLSIVGGTLDTGDSTIVQDPAGGGLLTIDDSTRLIVRGVYSLPAFDNYLLDTLSTVEYGGSTQTVSAATAYGNLTISTAGTKTAIAALTILNDFTLSNGTFVPGSFTDTLRRHWTMTSGAFTNTGSTIYFSGSVDQNVSSTGAFNHITINKTAGAVVLSSNVTANGNLTFTAKGIRTGSNTMIIASTGSVVGGGQSTGWVYGLLQKNIATGTNINRLYEVGDSLNYTPATLVFASVGTSGNATALVTPGSHPNLATSGLNTSKKVNRYWTVTNNGTAFTTATATLNWTAADVDAGANTANFKVARYSGGTWTQPSVTAPLATSIQTTGLTAFGDLAVGELSIGAVWTGAVSTSWYVTGNWSPAAIPVSVTNVTIPIGLVNYPLINTGTAITNNITIQSGASVTVNGGILQIGGVIANSGTFTATSGTIVLNGLSAQAIPASTFSSNTIQHLTVNNTAGVTLGGVLNLSGILKITAGQLTTGGFLTLLSTASQTALIDGSGAGQVSGNVTMRRYLPTGFGYRYFSSPFQASTVNEFANDINLNATFPSFYQYVENRTSTGWVAYTTTSNILTPMVGYAAQMGTSTSPVTVDMTGTVNNGTVTAPTVTNNNQPYTQGFNLVGNPYPSPIDWDAATGWTRTNVDNAVYYFNTGTTDQYTGTYSSYINGVSSDGIAGNIIASMQGFFIHVTNGTFPVSGTLSANNNVRTTNLSPVFHRVPQTMPLLRLGAVFADDGLAADPLVVYFDAAATPSFEKDMDALKLMNTDPTVPNMYTLSADNQHLSINAWPANPDSNTVIPIGLKTEKTGWITFNTIEMVRIPDGLHIYLKDEGTGKIEELLQDSKYRVYLEAGSYDRRFSLVFRKDGEIISPASEPVFRAYFNGKTLYGYFDKVTGEKCHITIANLLGQVVWSKEVVGNGQQHVIGKQYSSGIYIISFHANDKVVSRKVFIVNQ</sequence>
<gene>
    <name evidence="2" type="ORF">HGH91_16390</name>
</gene>
<comment type="caution">
    <text evidence="2">The sequence shown here is derived from an EMBL/GenBank/DDBJ whole genome shotgun (WGS) entry which is preliminary data.</text>
</comment>
<evidence type="ECO:0000313" key="3">
    <source>
        <dbReference type="Proteomes" id="UP000552864"/>
    </source>
</evidence>
<accession>A0A847SEH8</accession>
<keyword evidence="3" id="KW-1185">Reference proteome</keyword>
<evidence type="ECO:0000256" key="1">
    <source>
        <dbReference type="SAM" id="Phobius"/>
    </source>
</evidence>
<keyword evidence="1" id="KW-0472">Membrane</keyword>
<dbReference type="EMBL" id="JABAHZ010000003">
    <property type="protein sequence ID" value="NLR80211.1"/>
    <property type="molecule type" value="Genomic_DNA"/>
</dbReference>